<protein>
    <submittedName>
        <fullName evidence="2">Uncharacterized protein</fullName>
    </submittedName>
</protein>
<reference evidence="2 3" key="1">
    <citation type="journal article" date="2019" name="Commun. Biol.">
        <title>The bagworm genome reveals a unique fibroin gene that provides high tensile strength.</title>
        <authorList>
            <person name="Kono N."/>
            <person name="Nakamura H."/>
            <person name="Ohtoshi R."/>
            <person name="Tomita M."/>
            <person name="Numata K."/>
            <person name="Arakawa K."/>
        </authorList>
    </citation>
    <scope>NUCLEOTIDE SEQUENCE [LARGE SCALE GENOMIC DNA]</scope>
</reference>
<name>A0A4C1UVN6_EUMVA</name>
<sequence length="143" mass="15439">MGIDQNNTVGSCLNTGGRNRGPAGARRRRVSQGAAIGDRSPPTMARVNYNSIVSRLLWAFINHGLRAVIIIDRRNSRPAGRAADVGSFDSSLSRSHDLRGGRVRAGAACRWRISRVGLRLTRRAAPAAGRRHCPLVRSDTNGS</sequence>
<evidence type="ECO:0000313" key="3">
    <source>
        <dbReference type="Proteomes" id="UP000299102"/>
    </source>
</evidence>
<dbReference type="AlphaFoldDB" id="A0A4C1UVN6"/>
<gene>
    <name evidence="2" type="ORF">EVAR_94733_1</name>
</gene>
<evidence type="ECO:0000313" key="2">
    <source>
        <dbReference type="EMBL" id="GBP30553.1"/>
    </source>
</evidence>
<keyword evidence="3" id="KW-1185">Reference proteome</keyword>
<feature type="region of interest" description="Disordered" evidence="1">
    <location>
        <begin position="1"/>
        <end position="41"/>
    </location>
</feature>
<evidence type="ECO:0000256" key="1">
    <source>
        <dbReference type="SAM" id="MobiDB-lite"/>
    </source>
</evidence>
<dbReference type="Proteomes" id="UP000299102">
    <property type="component" value="Unassembled WGS sequence"/>
</dbReference>
<dbReference type="EMBL" id="BGZK01000234">
    <property type="protein sequence ID" value="GBP30553.1"/>
    <property type="molecule type" value="Genomic_DNA"/>
</dbReference>
<organism evidence="2 3">
    <name type="scientific">Eumeta variegata</name>
    <name type="common">Bagworm moth</name>
    <name type="synonym">Eumeta japonica</name>
    <dbReference type="NCBI Taxonomy" id="151549"/>
    <lineage>
        <taxon>Eukaryota</taxon>
        <taxon>Metazoa</taxon>
        <taxon>Ecdysozoa</taxon>
        <taxon>Arthropoda</taxon>
        <taxon>Hexapoda</taxon>
        <taxon>Insecta</taxon>
        <taxon>Pterygota</taxon>
        <taxon>Neoptera</taxon>
        <taxon>Endopterygota</taxon>
        <taxon>Lepidoptera</taxon>
        <taxon>Glossata</taxon>
        <taxon>Ditrysia</taxon>
        <taxon>Tineoidea</taxon>
        <taxon>Psychidae</taxon>
        <taxon>Oiketicinae</taxon>
        <taxon>Eumeta</taxon>
    </lineage>
</organism>
<accession>A0A4C1UVN6</accession>
<comment type="caution">
    <text evidence="2">The sequence shown here is derived from an EMBL/GenBank/DDBJ whole genome shotgun (WGS) entry which is preliminary data.</text>
</comment>
<feature type="compositionally biased region" description="Polar residues" evidence="1">
    <location>
        <begin position="1"/>
        <end position="14"/>
    </location>
</feature>
<proteinExistence type="predicted"/>